<dbReference type="EMBL" id="ML995483">
    <property type="protein sequence ID" value="KAF2143014.1"/>
    <property type="molecule type" value="Genomic_DNA"/>
</dbReference>
<evidence type="ECO:0000313" key="1">
    <source>
        <dbReference type="EMBL" id="KAF2143014.1"/>
    </source>
</evidence>
<keyword evidence="2" id="KW-1185">Reference proteome</keyword>
<evidence type="ECO:0008006" key="3">
    <source>
        <dbReference type="Google" id="ProtNLM"/>
    </source>
</evidence>
<accession>A0A6A6BIE1</accession>
<organism evidence="1 2">
    <name type="scientific">Aplosporella prunicola CBS 121167</name>
    <dbReference type="NCBI Taxonomy" id="1176127"/>
    <lineage>
        <taxon>Eukaryota</taxon>
        <taxon>Fungi</taxon>
        <taxon>Dikarya</taxon>
        <taxon>Ascomycota</taxon>
        <taxon>Pezizomycotina</taxon>
        <taxon>Dothideomycetes</taxon>
        <taxon>Dothideomycetes incertae sedis</taxon>
        <taxon>Botryosphaeriales</taxon>
        <taxon>Aplosporellaceae</taxon>
        <taxon>Aplosporella</taxon>
    </lineage>
</organism>
<protein>
    <recommendedName>
        <fullName evidence="3">F-box domain-containing protein</fullName>
    </recommendedName>
</protein>
<sequence>MPGFRFLDLPPELRIKVYQEYILSLNEDQPQRIWDDVDRKRPSRRWAEQKSFKQTCEPFQYKAIKDYKRNKLGGRCLLGTCRQIKTEFAEEIRRHTWSLFSGYLWPDLSLTTMPTWRAGVYYNTQFCGLSHPRNLMIYLSSCPFPRPIYQFLDYNKLPVSASHLGPLNTSLKNGVESLLRQYSGTENISIVLRVDVPISMILHGDTVERLFPVTSFFGLDIVDDSRCLRKLTRTVILEKDGITSKLCEHVCRFKDGAKFGECTEWRRDPHFWCTLVKNYNKDVYLDMYYDPFERRYHKKDEERNIDVMYADYEERKLRLAEAKAMSSCRLARLPVSPHVACFSIGFVSSSMGNAGSAESAPKPVSSDSKKP</sequence>
<dbReference type="RefSeq" id="XP_033398726.1">
    <property type="nucleotide sequence ID" value="XM_033543111.1"/>
</dbReference>
<dbReference type="GeneID" id="54300608"/>
<evidence type="ECO:0000313" key="2">
    <source>
        <dbReference type="Proteomes" id="UP000799438"/>
    </source>
</evidence>
<dbReference type="Proteomes" id="UP000799438">
    <property type="component" value="Unassembled WGS sequence"/>
</dbReference>
<dbReference type="AlphaFoldDB" id="A0A6A6BIE1"/>
<name>A0A6A6BIE1_9PEZI</name>
<reference evidence="1" key="1">
    <citation type="journal article" date="2020" name="Stud. Mycol.">
        <title>101 Dothideomycetes genomes: a test case for predicting lifestyles and emergence of pathogens.</title>
        <authorList>
            <person name="Haridas S."/>
            <person name="Albert R."/>
            <person name="Binder M."/>
            <person name="Bloem J."/>
            <person name="Labutti K."/>
            <person name="Salamov A."/>
            <person name="Andreopoulos B."/>
            <person name="Baker S."/>
            <person name="Barry K."/>
            <person name="Bills G."/>
            <person name="Bluhm B."/>
            <person name="Cannon C."/>
            <person name="Castanera R."/>
            <person name="Culley D."/>
            <person name="Daum C."/>
            <person name="Ezra D."/>
            <person name="Gonzalez J."/>
            <person name="Henrissat B."/>
            <person name="Kuo A."/>
            <person name="Liang C."/>
            <person name="Lipzen A."/>
            <person name="Lutzoni F."/>
            <person name="Magnuson J."/>
            <person name="Mondo S."/>
            <person name="Nolan M."/>
            <person name="Ohm R."/>
            <person name="Pangilinan J."/>
            <person name="Park H.-J."/>
            <person name="Ramirez L."/>
            <person name="Alfaro M."/>
            <person name="Sun H."/>
            <person name="Tritt A."/>
            <person name="Yoshinaga Y."/>
            <person name="Zwiers L.-H."/>
            <person name="Turgeon B."/>
            <person name="Goodwin S."/>
            <person name="Spatafora J."/>
            <person name="Crous P."/>
            <person name="Grigoriev I."/>
        </authorList>
    </citation>
    <scope>NUCLEOTIDE SEQUENCE</scope>
    <source>
        <strain evidence="1">CBS 121167</strain>
    </source>
</reference>
<gene>
    <name evidence="1" type="ORF">K452DRAFT_307895</name>
</gene>
<proteinExistence type="predicted"/>